<sequence length="51" mass="5056">MIPCTLASIACGGRQGLDKKPANEGELPRLDQRAESLAVAVGGGGGGGQFT</sequence>
<dbReference type="VEuPathDB" id="FungiDB:GLRG_07871"/>
<name>E3QPD9_COLGM</name>
<reference evidence="2" key="1">
    <citation type="journal article" date="2012" name="Nat. Genet.">
        <title>Lifestyle transitions in plant pathogenic Colletotrichum fungi deciphered by genome and transcriptome analyses.</title>
        <authorList>
            <person name="O'Connell R.J."/>
            <person name="Thon M.R."/>
            <person name="Hacquard S."/>
            <person name="Amyotte S.G."/>
            <person name="Kleemann J."/>
            <person name="Torres M.F."/>
            <person name="Damm U."/>
            <person name="Buiate E.A."/>
            <person name="Epstein L."/>
            <person name="Alkan N."/>
            <person name="Altmueller J."/>
            <person name="Alvarado-Balderrama L."/>
            <person name="Bauser C.A."/>
            <person name="Becker C."/>
            <person name="Birren B.W."/>
            <person name="Chen Z."/>
            <person name="Choi J."/>
            <person name="Crouch J.A."/>
            <person name="Duvick J.P."/>
            <person name="Farman M.A."/>
            <person name="Gan P."/>
            <person name="Heiman D."/>
            <person name="Henrissat B."/>
            <person name="Howard R.J."/>
            <person name="Kabbage M."/>
            <person name="Koch C."/>
            <person name="Kracher B."/>
            <person name="Kubo Y."/>
            <person name="Law A.D."/>
            <person name="Lebrun M.-H."/>
            <person name="Lee Y.-H."/>
            <person name="Miyara I."/>
            <person name="Moore N."/>
            <person name="Neumann U."/>
            <person name="Nordstroem K."/>
            <person name="Panaccione D.G."/>
            <person name="Panstruga R."/>
            <person name="Place M."/>
            <person name="Proctor R.H."/>
            <person name="Prusky D."/>
            <person name="Rech G."/>
            <person name="Reinhardt R."/>
            <person name="Rollins J.A."/>
            <person name="Rounsley S."/>
            <person name="Schardl C.L."/>
            <person name="Schwartz D.C."/>
            <person name="Shenoy N."/>
            <person name="Shirasu K."/>
            <person name="Sikhakolli U.R."/>
            <person name="Stueber K."/>
            <person name="Sukno S.A."/>
            <person name="Sweigard J.A."/>
            <person name="Takano Y."/>
            <person name="Takahara H."/>
            <person name="Trail F."/>
            <person name="van der Does H.C."/>
            <person name="Voll L.M."/>
            <person name="Will I."/>
            <person name="Young S."/>
            <person name="Zeng Q."/>
            <person name="Zhang J."/>
            <person name="Zhou S."/>
            <person name="Dickman M.B."/>
            <person name="Schulze-Lefert P."/>
            <person name="Ver Loren van Themaat E."/>
            <person name="Ma L.-J."/>
            <person name="Vaillancourt L.J."/>
        </authorList>
    </citation>
    <scope>NUCLEOTIDE SEQUENCE [LARGE SCALE GENOMIC DNA]</scope>
    <source>
        <strain evidence="2">M1.001 / M2 / FGSC 10212</strain>
    </source>
</reference>
<evidence type="ECO:0000313" key="1">
    <source>
        <dbReference type="EMBL" id="EFQ32727.1"/>
    </source>
</evidence>
<evidence type="ECO:0000313" key="2">
    <source>
        <dbReference type="Proteomes" id="UP000008782"/>
    </source>
</evidence>
<dbReference type="EMBL" id="GG697364">
    <property type="protein sequence ID" value="EFQ32727.1"/>
    <property type="molecule type" value="Genomic_DNA"/>
</dbReference>
<dbReference type="RefSeq" id="XP_008096747.1">
    <property type="nucleotide sequence ID" value="XM_008098556.1"/>
</dbReference>
<accession>E3QPD9</accession>
<keyword evidence="2" id="KW-1185">Reference proteome</keyword>
<dbReference type="GeneID" id="24413236"/>
<dbReference type="HOGENOM" id="CLU_3106233_0_0_1"/>
<proteinExistence type="predicted"/>
<dbReference type="AlphaFoldDB" id="E3QPD9"/>
<organism evidence="2">
    <name type="scientific">Colletotrichum graminicola (strain M1.001 / M2 / FGSC 10212)</name>
    <name type="common">Maize anthracnose fungus</name>
    <name type="synonym">Glomerella graminicola</name>
    <dbReference type="NCBI Taxonomy" id="645133"/>
    <lineage>
        <taxon>Eukaryota</taxon>
        <taxon>Fungi</taxon>
        <taxon>Dikarya</taxon>
        <taxon>Ascomycota</taxon>
        <taxon>Pezizomycotina</taxon>
        <taxon>Sordariomycetes</taxon>
        <taxon>Hypocreomycetidae</taxon>
        <taxon>Glomerellales</taxon>
        <taxon>Glomerellaceae</taxon>
        <taxon>Colletotrichum</taxon>
        <taxon>Colletotrichum graminicola species complex</taxon>
    </lineage>
</organism>
<gene>
    <name evidence="1" type="ORF">GLRG_07871</name>
</gene>
<protein>
    <submittedName>
        <fullName evidence="1">Uncharacterized protein</fullName>
    </submittedName>
</protein>
<dbReference type="Proteomes" id="UP000008782">
    <property type="component" value="Unassembled WGS sequence"/>
</dbReference>